<proteinExistence type="predicted"/>
<keyword evidence="1" id="KW-0472">Membrane</keyword>
<feature type="transmembrane region" description="Helical" evidence="1">
    <location>
        <begin position="50"/>
        <end position="72"/>
    </location>
</feature>
<keyword evidence="1" id="KW-1133">Transmembrane helix</keyword>
<evidence type="ECO:0000256" key="1">
    <source>
        <dbReference type="SAM" id="Phobius"/>
    </source>
</evidence>
<reference evidence="2 3" key="1">
    <citation type="submission" date="2019-09" db="EMBL/GenBank/DDBJ databases">
        <authorList>
            <person name="Chandra G."/>
            <person name="Truman W A."/>
        </authorList>
    </citation>
    <scope>NUCLEOTIDE SEQUENCE [LARGE SCALE GENOMIC DNA]</scope>
    <source>
        <strain evidence="2">PS880</strain>
    </source>
</reference>
<name>A0A5E7N4F9_PSEFL</name>
<organism evidence="2 3">
    <name type="scientific">Pseudomonas fluorescens</name>
    <dbReference type="NCBI Taxonomy" id="294"/>
    <lineage>
        <taxon>Bacteria</taxon>
        <taxon>Pseudomonadati</taxon>
        <taxon>Pseudomonadota</taxon>
        <taxon>Gammaproteobacteria</taxon>
        <taxon>Pseudomonadales</taxon>
        <taxon>Pseudomonadaceae</taxon>
        <taxon>Pseudomonas</taxon>
    </lineage>
</organism>
<accession>A0A5E7N4F9</accession>
<feature type="transmembrane region" description="Helical" evidence="1">
    <location>
        <begin position="12"/>
        <end position="30"/>
    </location>
</feature>
<sequence length="167" mass="18968">MDVKSRTIKCHTTICVVLALDTILTLGLYYFDQFANRLIHHFNAEYTLFWLLACVALIFFMVVSCAFLSVVIPSCLSSKNKMQTATLSLVITLLMLGVIVIYFIFFSNNEYPFGYRCPFLYAIFINLKNHTLFFSVAMLMGGSSGFYIAFKKSTTVINKQANQKISL</sequence>
<gene>
    <name evidence="2" type="ORF">PS880_04350</name>
</gene>
<evidence type="ECO:0000313" key="3">
    <source>
        <dbReference type="Proteomes" id="UP000375525"/>
    </source>
</evidence>
<dbReference type="EMBL" id="CABVIH010000023">
    <property type="protein sequence ID" value="VVP31223.1"/>
    <property type="molecule type" value="Genomic_DNA"/>
</dbReference>
<protein>
    <submittedName>
        <fullName evidence="2">Uncharacterized protein</fullName>
    </submittedName>
</protein>
<dbReference type="AlphaFoldDB" id="A0A5E7N4F9"/>
<keyword evidence="1" id="KW-0812">Transmembrane</keyword>
<feature type="transmembrane region" description="Helical" evidence="1">
    <location>
        <begin position="84"/>
        <end position="105"/>
    </location>
</feature>
<evidence type="ECO:0000313" key="2">
    <source>
        <dbReference type="EMBL" id="VVP31223.1"/>
    </source>
</evidence>
<dbReference type="Proteomes" id="UP000375525">
    <property type="component" value="Unassembled WGS sequence"/>
</dbReference>
<feature type="transmembrane region" description="Helical" evidence="1">
    <location>
        <begin position="132"/>
        <end position="150"/>
    </location>
</feature>